<dbReference type="GO" id="GO:0016020">
    <property type="term" value="C:membrane"/>
    <property type="evidence" value="ECO:0007669"/>
    <property type="project" value="TreeGrafter"/>
</dbReference>
<dbReference type="GO" id="GO:0008474">
    <property type="term" value="F:palmitoyl-(protein) hydrolase activity"/>
    <property type="evidence" value="ECO:0007669"/>
    <property type="project" value="TreeGrafter"/>
</dbReference>
<protein>
    <submittedName>
        <fullName evidence="3">Bem46</fullName>
    </submittedName>
</protein>
<dbReference type="PANTHER" id="PTHR12277">
    <property type="entry name" value="ALPHA/BETA HYDROLASE DOMAIN-CONTAINING PROTEIN"/>
    <property type="match status" value="1"/>
</dbReference>
<dbReference type="STRING" id="490622.A0A395N6P9"/>
<comment type="caution">
    <text evidence="3">The sequence shown here is derived from an EMBL/GenBank/DDBJ whole genome shotgun (WGS) entry which is preliminary data.</text>
</comment>
<evidence type="ECO:0000313" key="3">
    <source>
        <dbReference type="EMBL" id="RFU71810.1"/>
    </source>
</evidence>
<dbReference type="PANTHER" id="PTHR12277:SF81">
    <property type="entry name" value="PROTEIN ABHD13"/>
    <property type="match status" value="1"/>
</dbReference>
<reference evidence="3 4" key="1">
    <citation type="journal article" date="2018" name="PLoS Pathog.">
        <title>Evolution of structural diversity of trichothecenes, a family of toxins produced by plant pathogenic and entomopathogenic fungi.</title>
        <authorList>
            <person name="Proctor R.H."/>
            <person name="McCormick S.P."/>
            <person name="Kim H.S."/>
            <person name="Cardoza R.E."/>
            <person name="Stanley A.M."/>
            <person name="Lindo L."/>
            <person name="Kelly A."/>
            <person name="Brown D.W."/>
            <person name="Lee T."/>
            <person name="Vaughan M.M."/>
            <person name="Alexander N.J."/>
            <person name="Busman M."/>
            <person name="Gutierrez S."/>
        </authorList>
    </citation>
    <scope>NUCLEOTIDE SEQUENCE [LARGE SCALE GENOMIC DNA]</scope>
    <source>
        <strain evidence="3 4">IBT 40837</strain>
    </source>
</reference>
<name>A0A395N6P9_TRIAR</name>
<evidence type="ECO:0000259" key="2">
    <source>
        <dbReference type="Pfam" id="PF12146"/>
    </source>
</evidence>
<evidence type="ECO:0000313" key="4">
    <source>
        <dbReference type="Proteomes" id="UP000266272"/>
    </source>
</evidence>
<feature type="domain" description="Serine aminopeptidase S33" evidence="2">
    <location>
        <begin position="215"/>
        <end position="347"/>
    </location>
</feature>
<sequence>MRYSIRRSATSPSPKNGKMTSNTNTPPPGSANNNHHNNNMMNGYFGQTASFLASAAGYMRLPALASTVSHLNGAGEECFDFALVKLTANHNSQGIAAILTSLLYFKQKCVELTSPAPHFFLPYHVMLSLLSRPWSLFFPSSSFFLFASSRHGAELTCGHRALIYPSHMPPNSRTDIPRPTQFGIKDFEELVIPTDDGEKLSAYYIRGPRGGKNSDITILMFHGNAGNIGHRLPIARVFINMIGCNVFMLEYRGYGASTGEPDESGLGIDAQTGLNYLRERAETRNHRFVVYGQSLGGAVSIKLVAKNQDRGDIAGLVLENTFLSMRKLIPSVLPPAKYFTLLCHQVWPSESLLPSIKKVPILFLSGLQDEIIPPSHMTQLYNVSTSFSKTWKTFPGGDHNSSVLEEGYFEAISDFIADSISDAPITDSKGHS</sequence>
<organism evidence="3 4">
    <name type="scientific">Trichoderma arundinaceum</name>
    <dbReference type="NCBI Taxonomy" id="490622"/>
    <lineage>
        <taxon>Eukaryota</taxon>
        <taxon>Fungi</taxon>
        <taxon>Dikarya</taxon>
        <taxon>Ascomycota</taxon>
        <taxon>Pezizomycotina</taxon>
        <taxon>Sordariomycetes</taxon>
        <taxon>Hypocreomycetidae</taxon>
        <taxon>Hypocreales</taxon>
        <taxon>Hypocreaceae</taxon>
        <taxon>Trichoderma</taxon>
    </lineage>
</organism>
<keyword evidence="4" id="KW-1185">Reference proteome</keyword>
<dbReference type="EMBL" id="PXOA01001207">
    <property type="protein sequence ID" value="RFU71810.1"/>
    <property type="molecule type" value="Genomic_DNA"/>
</dbReference>
<dbReference type="AlphaFoldDB" id="A0A395N6P9"/>
<dbReference type="Pfam" id="PF12146">
    <property type="entry name" value="Hydrolase_4"/>
    <property type="match status" value="1"/>
</dbReference>
<dbReference type="Gene3D" id="3.40.50.1820">
    <property type="entry name" value="alpha/beta hydrolase"/>
    <property type="match status" value="1"/>
</dbReference>
<dbReference type="InterPro" id="IPR022742">
    <property type="entry name" value="Hydrolase_4"/>
</dbReference>
<gene>
    <name evidence="3" type="ORF">TARUN_10452</name>
</gene>
<dbReference type="OrthoDB" id="10249433at2759"/>
<evidence type="ECO:0000256" key="1">
    <source>
        <dbReference type="SAM" id="MobiDB-lite"/>
    </source>
</evidence>
<feature type="region of interest" description="Disordered" evidence="1">
    <location>
        <begin position="1"/>
        <end position="39"/>
    </location>
</feature>
<dbReference type="SUPFAM" id="SSF53474">
    <property type="entry name" value="alpha/beta-Hydrolases"/>
    <property type="match status" value="1"/>
</dbReference>
<dbReference type="InterPro" id="IPR029058">
    <property type="entry name" value="AB_hydrolase_fold"/>
</dbReference>
<dbReference type="Proteomes" id="UP000266272">
    <property type="component" value="Unassembled WGS sequence"/>
</dbReference>
<feature type="compositionally biased region" description="Polar residues" evidence="1">
    <location>
        <begin position="7"/>
        <end position="24"/>
    </location>
</feature>
<accession>A0A395N6P9</accession>
<proteinExistence type="predicted"/>